<dbReference type="KEGG" id="fam:OYT1_ch0707"/>
<proteinExistence type="predicted"/>
<dbReference type="AlphaFoldDB" id="A0A2Z6GA50"/>
<dbReference type="EMBL" id="AP018738">
    <property type="protein sequence ID" value="BBE50274.1"/>
    <property type="molecule type" value="Genomic_DNA"/>
</dbReference>
<dbReference type="InterPro" id="IPR004456">
    <property type="entry name" value="Pglycerate_mutase_ApgM"/>
</dbReference>
<dbReference type="Pfam" id="PF10143">
    <property type="entry name" value="PhosphMutase"/>
    <property type="match status" value="1"/>
</dbReference>
<name>A0A2Z6GA50_9PROT</name>
<accession>A0A2Z6GA50</accession>
<reference evidence="1 2" key="1">
    <citation type="submission" date="2018-06" db="EMBL/GenBank/DDBJ databases">
        <title>OYT1 Genome Sequencing.</title>
        <authorList>
            <person name="Kato S."/>
            <person name="Itoh T."/>
            <person name="Ohkuma M."/>
        </authorList>
    </citation>
    <scope>NUCLEOTIDE SEQUENCE [LARGE SCALE GENOMIC DNA]</scope>
    <source>
        <strain evidence="1 2">OYT1</strain>
    </source>
</reference>
<dbReference type="Proteomes" id="UP000033070">
    <property type="component" value="Chromosome"/>
</dbReference>
<sequence length="335" mass="36487">MKNVQLIVPDLLPPPDWAGELLSGLAVPALDALLVRGERTAAESATMESALCRAFGVSVEEGGDPVAAITAQADGLSQGGYWLRADPVHFLLQRDKIVALPTGGVTSDEVAALIGSLNQHFREDGLTFHAPHPQRWYLRLEVAPSITTTPLSQVLGRDIRHLLPQGEAALRWHRLTNEIQMLLHQHPINEALEARGLRAVNGVWLWGGGAAGVALSKSLQSVATDETLAGQFAQLAGQSEHAWPDCWQSAEGAQLLVYGGLGEALRAGDWQAWRERIQAFEYSYAQPLLAALRRGELARLEIQVLCSGGDARMYTLKRASVWKLWRRGGLVQAVR</sequence>
<gene>
    <name evidence="1" type="ORF">OYT1_ch0707</name>
</gene>
<keyword evidence="2" id="KW-1185">Reference proteome</keyword>
<protein>
    <submittedName>
        <fullName evidence="1">Signal peptide protein</fullName>
    </submittedName>
</protein>
<evidence type="ECO:0000313" key="1">
    <source>
        <dbReference type="EMBL" id="BBE50274.1"/>
    </source>
</evidence>
<evidence type="ECO:0000313" key="2">
    <source>
        <dbReference type="Proteomes" id="UP000033070"/>
    </source>
</evidence>
<dbReference type="GO" id="GO:0004619">
    <property type="term" value="F:phosphoglycerate mutase activity"/>
    <property type="evidence" value="ECO:0007669"/>
    <property type="project" value="InterPro"/>
</dbReference>
<dbReference type="STRING" id="1188319.OYT1_00044"/>
<organism evidence="1 2">
    <name type="scientific">Ferriphaselus amnicola</name>
    <dbReference type="NCBI Taxonomy" id="1188319"/>
    <lineage>
        <taxon>Bacteria</taxon>
        <taxon>Pseudomonadati</taxon>
        <taxon>Pseudomonadota</taxon>
        <taxon>Betaproteobacteria</taxon>
        <taxon>Nitrosomonadales</taxon>
        <taxon>Gallionellaceae</taxon>
        <taxon>Ferriphaselus</taxon>
    </lineage>
</organism>
<dbReference type="InterPro" id="IPR016631">
    <property type="entry name" value="Regulatory_RpfE"/>
</dbReference>
<dbReference type="RefSeq" id="WP_062625324.1">
    <property type="nucleotide sequence ID" value="NZ_AP018738.1"/>
</dbReference>
<dbReference type="PIRSF" id="PIRSF015283">
    <property type="entry name" value="Regulatory_RpfE"/>
    <property type="match status" value="1"/>
</dbReference>